<dbReference type="Proteomes" id="UP000325372">
    <property type="component" value="Unassembled WGS sequence"/>
</dbReference>
<keyword evidence="3" id="KW-1185">Reference proteome</keyword>
<dbReference type="AlphaFoldDB" id="A0A5N0TGB9"/>
<gene>
    <name evidence="2" type="ORF">F3N42_01325</name>
</gene>
<protein>
    <recommendedName>
        <fullName evidence="4">DUF1579 domain-containing protein</fullName>
    </recommendedName>
</protein>
<evidence type="ECO:0000313" key="3">
    <source>
        <dbReference type="Proteomes" id="UP000325372"/>
    </source>
</evidence>
<organism evidence="2 3">
    <name type="scientific">Marinihelvus fidelis</name>
    <dbReference type="NCBI Taxonomy" id="2613842"/>
    <lineage>
        <taxon>Bacteria</taxon>
        <taxon>Pseudomonadati</taxon>
        <taxon>Pseudomonadota</taxon>
        <taxon>Gammaproteobacteria</taxon>
        <taxon>Chromatiales</taxon>
        <taxon>Wenzhouxiangellaceae</taxon>
        <taxon>Marinihelvus</taxon>
    </lineage>
</organism>
<keyword evidence="1" id="KW-0732">Signal</keyword>
<feature type="chain" id="PRO_5024279065" description="DUF1579 domain-containing protein" evidence="1">
    <location>
        <begin position="26"/>
        <end position="179"/>
    </location>
</feature>
<name>A0A5N0TGB9_9GAMM</name>
<dbReference type="RefSeq" id="WP_191621156.1">
    <property type="nucleotide sequence ID" value="NZ_VYXP01000001.1"/>
</dbReference>
<proteinExistence type="predicted"/>
<evidence type="ECO:0008006" key="4">
    <source>
        <dbReference type="Google" id="ProtNLM"/>
    </source>
</evidence>
<comment type="caution">
    <text evidence="2">The sequence shown here is derived from an EMBL/GenBank/DDBJ whole genome shotgun (WGS) entry which is preliminary data.</text>
</comment>
<sequence length="179" mass="19839">MKRLHNTIFPCLILATAMALPVAQAQQTPNTPHPCQANPAYRAFDFWVGEWDVIAGEQQVGTNVISREEGGCLLLEQWTSAQGGTGQSYNFYDPESGLWRQVWVSQAFIIDYSGGLDDNGVMVLEGDAVYHASGERHPFRGRWTPQADGTVLQELLQKNAETGEWAPVFVATYHRKGKG</sequence>
<evidence type="ECO:0000313" key="2">
    <source>
        <dbReference type="EMBL" id="KAA9134213.1"/>
    </source>
</evidence>
<feature type="signal peptide" evidence="1">
    <location>
        <begin position="1"/>
        <end position="25"/>
    </location>
</feature>
<dbReference type="EMBL" id="VYXP01000001">
    <property type="protein sequence ID" value="KAA9134213.1"/>
    <property type="molecule type" value="Genomic_DNA"/>
</dbReference>
<evidence type="ECO:0000256" key="1">
    <source>
        <dbReference type="SAM" id="SignalP"/>
    </source>
</evidence>
<accession>A0A5N0TGB9</accession>
<reference evidence="2 3" key="1">
    <citation type="submission" date="2019-09" db="EMBL/GenBank/DDBJ databases">
        <title>Wenzhouxiangella sp. Genome sequencing and assembly.</title>
        <authorList>
            <person name="Zhang R."/>
        </authorList>
    </citation>
    <scope>NUCLEOTIDE SEQUENCE [LARGE SCALE GENOMIC DNA]</scope>
    <source>
        <strain evidence="2 3">W260</strain>
    </source>
</reference>